<dbReference type="EMBL" id="BLXT01005178">
    <property type="protein sequence ID" value="GFO20582.1"/>
    <property type="molecule type" value="Genomic_DNA"/>
</dbReference>
<keyword evidence="2" id="KW-1185">Reference proteome</keyword>
<dbReference type="Proteomes" id="UP000735302">
    <property type="component" value="Unassembled WGS sequence"/>
</dbReference>
<dbReference type="InterPro" id="IPR051320">
    <property type="entry name" value="Viral_Replic_Matur_Polypro"/>
</dbReference>
<dbReference type="Gene3D" id="3.30.70.270">
    <property type="match status" value="1"/>
</dbReference>
<gene>
    <name evidence="1" type="ORF">PoB_004708700</name>
</gene>
<dbReference type="InterPro" id="IPR043502">
    <property type="entry name" value="DNA/RNA_pol_sf"/>
</dbReference>
<organism evidence="1 2">
    <name type="scientific">Plakobranchus ocellatus</name>
    <dbReference type="NCBI Taxonomy" id="259542"/>
    <lineage>
        <taxon>Eukaryota</taxon>
        <taxon>Metazoa</taxon>
        <taxon>Spiralia</taxon>
        <taxon>Lophotrochozoa</taxon>
        <taxon>Mollusca</taxon>
        <taxon>Gastropoda</taxon>
        <taxon>Heterobranchia</taxon>
        <taxon>Euthyneura</taxon>
        <taxon>Panpulmonata</taxon>
        <taxon>Sacoglossa</taxon>
        <taxon>Placobranchoidea</taxon>
        <taxon>Plakobranchidae</taxon>
        <taxon>Plakobranchus</taxon>
    </lineage>
</organism>
<evidence type="ECO:0000313" key="2">
    <source>
        <dbReference type="Proteomes" id="UP000735302"/>
    </source>
</evidence>
<dbReference type="AlphaFoldDB" id="A0AAV4BNQ0"/>
<name>A0AAV4BNQ0_9GAST</name>
<dbReference type="SUPFAM" id="SSF56672">
    <property type="entry name" value="DNA/RNA polymerases"/>
    <property type="match status" value="1"/>
</dbReference>
<evidence type="ECO:0000313" key="1">
    <source>
        <dbReference type="EMBL" id="GFO20582.1"/>
    </source>
</evidence>
<protein>
    <submittedName>
        <fullName evidence="1">Pol polyprotein</fullName>
    </submittedName>
</protein>
<dbReference type="FunFam" id="3.30.70.270:FF:000020">
    <property type="entry name" value="Transposon Tf2-6 polyprotein-like Protein"/>
    <property type="match status" value="1"/>
</dbReference>
<proteinExistence type="predicted"/>
<reference evidence="1 2" key="1">
    <citation type="journal article" date="2021" name="Elife">
        <title>Chloroplast acquisition without the gene transfer in kleptoplastic sea slugs, Plakobranchus ocellatus.</title>
        <authorList>
            <person name="Maeda T."/>
            <person name="Takahashi S."/>
            <person name="Yoshida T."/>
            <person name="Shimamura S."/>
            <person name="Takaki Y."/>
            <person name="Nagai Y."/>
            <person name="Toyoda A."/>
            <person name="Suzuki Y."/>
            <person name="Arimoto A."/>
            <person name="Ishii H."/>
            <person name="Satoh N."/>
            <person name="Nishiyama T."/>
            <person name="Hasebe M."/>
            <person name="Maruyama T."/>
            <person name="Minagawa J."/>
            <person name="Obokata J."/>
            <person name="Shigenobu S."/>
        </authorList>
    </citation>
    <scope>NUCLEOTIDE SEQUENCE [LARGE SCALE GENOMIC DNA]</scope>
</reference>
<sequence>MGSVLEWLVSAGETARPTKNLIVFREVESLGHKIGGATLCPTMIKVEAICNAKPPQIKKQLRSILGLAVFYRRYIPNFSAIASPMKDATKRGMPNKTQWEQPQNHAFQAVKSCLSMSPVLRLSD</sequence>
<dbReference type="PANTHER" id="PTHR33064:SF29">
    <property type="entry name" value="PEPTIDASE A2 DOMAIN-CONTAINING PROTEIN-RELATED"/>
    <property type="match status" value="1"/>
</dbReference>
<accession>A0AAV4BNQ0</accession>
<dbReference type="InterPro" id="IPR043128">
    <property type="entry name" value="Rev_trsase/Diguanyl_cyclase"/>
</dbReference>
<comment type="caution">
    <text evidence="1">The sequence shown here is derived from an EMBL/GenBank/DDBJ whole genome shotgun (WGS) entry which is preliminary data.</text>
</comment>
<dbReference type="PANTHER" id="PTHR33064">
    <property type="entry name" value="POL PROTEIN"/>
    <property type="match status" value="1"/>
</dbReference>